<evidence type="ECO:0000259" key="4">
    <source>
        <dbReference type="PROSITE" id="PS50089"/>
    </source>
</evidence>
<dbReference type="SUPFAM" id="SSF57850">
    <property type="entry name" value="RING/U-box"/>
    <property type="match status" value="1"/>
</dbReference>
<dbReference type="Pfam" id="PF13920">
    <property type="entry name" value="zf-C3HC4_3"/>
    <property type="match status" value="1"/>
</dbReference>
<keyword evidence="1 3" id="KW-0479">Metal-binding</keyword>
<reference evidence="5" key="1">
    <citation type="journal article" date="2023" name="Insect Mol. Biol.">
        <title>Genome sequencing provides insights into the evolution of gene families encoding plant cell wall-degrading enzymes in longhorned beetles.</title>
        <authorList>
            <person name="Shin N.R."/>
            <person name="Okamura Y."/>
            <person name="Kirsch R."/>
            <person name="Pauchet Y."/>
        </authorList>
    </citation>
    <scope>NUCLEOTIDE SEQUENCE</scope>
    <source>
        <strain evidence="5">RBIC_L_NR</strain>
    </source>
</reference>
<sequence>MKTDSRLLEVLQDQEEHKAELVNKLKVDSDLQRAAVGTLLERGDARSWSLLQQVRLVESQLAALTHIEIDRHKLQMDEHVNDLTEKRLNLSTLLVVLLEQQKERRSQLLSTLQVMEDQNSSIEDFWLKQYQIILNKLPKGLSEAQRNIDPALAQTLLINGVIHCLPFLAKLTQHQYDTRNITEADLVEAGVFNRIDRSHILDAFQMYEKEKLLSSDNCTASAPPLPVEEASAPVLQNLTTINTSECVICLENECQIVFVPCGHLCCCFQCSTSVGECPLCRTDIERKIKIYLS</sequence>
<dbReference type="InterPro" id="IPR013083">
    <property type="entry name" value="Znf_RING/FYVE/PHD"/>
</dbReference>
<dbReference type="GO" id="GO:0031398">
    <property type="term" value="P:positive regulation of protein ubiquitination"/>
    <property type="evidence" value="ECO:0007669"/>
    <property type="project" value="TreeGrafter"/>
</dbReference>
<protein>
    <recommendedName>
        <fullName evidence="4">RING-type domain-containing protein</fullName>
    </recommendedName>
</protein>
<dbReference type="GO" id="GO:0005737">
    <property type="term" value="C:cytoplasm"/>
    <property type="evidence" value="ECO:0007669"/>
    <property type="project" value="TreeGrafter"/>
</dbReference>
<evidence type="ECO:0000313" key="5">
    <source>
        <dbReference type="EMBL" id="KAJ8927929.1"/>
    </source>
</evidence>
<dbReference type="PANTHER" id="PTHR10044:SF139">
    <property type="entry name" value="DEATH-ASSOCIATED INHIBITOR OF APOPTOSIS 2"/>
    <property type="match status" value="1"/>
</dbReference>
<dbReference type="PROSITE" id="PS50089">
    <property type="entry name" value="ZF_RING_2"/>
    <property type="match status" value="1"/>
</dbReference>
<proteinExistence type="predicted"/>
<keyword evidence="2" id="KW-0862">Zinc</keyword>
<dbReference type="EMBL" id="JANEYF010005505">
    <property type="protein sequence ID" value="KAJ8927929.1"/>
    <property type="molecule type" value="Genomic_DNA"/>
</dbReference>
<dbReference type="GO" id="GO:0005634">
    <property type="term" value="C:nucleus"/>
    <property type="evidence" value="ECO:0007669"/>
    <property type="project" value="TreeGrafter"/>
</dbReference>
<keyword evidence="1 3" id="KW-0863">Zinc-finger</keyword>
<dbReference type="Proteomes" id="UP001162156">
    <property type="component" value="Unassembled WGS sequence"/>
</dbReference>
<evidence type="ECO:0000313" key="6">
    <source>
        <dbReference type="Proteomes" id="UP001162156"/>
    </source>
</evidence>
<dbReference type="CDD" id="cd16515">
    <property type="entry name" value="RING-HC_LRSAM1"/>
    <property type="match status" value="1"/>
</dbReference>
<accession>A0AAV8WN57</accession>
<dbReference type="GO" id="GO:0051726">
    <property type="term" value="P:regulation of cell cycle"/>
    <property type="evidence" value="ECO:0007669"/>
    <property type="project" value="TreeGrafter"/>
</dbReference>
<feature type="domain" description="RING-type" evidence="4">
    <location>
        <begin position="246"/>
        <end position="281"/>
    </location>
</feature>
<dbReference type="GO" id="GO:0008270">
    <property type="term" value="F:zinc ion binding"/>
    <property type="evidence" value="ECO:0007669"/>
    <property type="project" value="UniProtKB-KW"/>
</dbReference>
<evidence type="ECO:0000256" key="1">
    <source>
        <dbReference type="ARBA" id="ARBA00022771"/>
    </source>
</evidence>
<evidence type="ECO:0000256" key="3">
    <source>
        <dbReference type="PROSITE-ProRule" id="PRU00175"/>
    </source>
</evidence>
<dbReference type="InterPro" id="IPR050784">
    <property type="entry name" value="IAP"/>
</dbReference>
<organism evidence="5 6">
    <name type="scientific">Rhamnusium bicolor</name>
    <dbReference type="NCBI Taxonomy" id="1586634"/>
    <lineage>
        <taxon>Eukaryota</taxon>
        <taxon>Metazoa</taxon>
        <taxon>Ecdysozoa</taxon>
        <taxon>Arthropoda</taxon>
        <taxon>Hexapoda</taxon>
        <taxon>Insecta</taxon>
        <taxon>Pterygota</taxon>
        <taxon>Neoptera</taxon>
        <taxon>Endopterygota</taxon>
        <taxon>Coleoptera</taxon>
        <taxon>Polyphaga</taxon>
        <taxon>Cucujiformia</taxon>
        <taxon>Chrysomeloidea</taxon>
        <taxon>Cerambycidae</taxon>
        <taxon>Lepturinae</taxon>
        <taxon>Rhagiini</taxon>
        <taxon>Rhamnusium</taxon>
    </lineage>
</organism>
<gene>
    <name evidence="5" type="ORF">NQ314_019559</name>
</gene>
<dbReference type="PANTHER" id="PTHR10044">
    <property type="entry name" value="INHIBITOR OF APOPTOSIS"/>
    <property type="match status" value="1"/>
</dbReference>
<evidence type="ECO:0000256" key="2">
    <source>
        <dbReference type="ARBA" id="ARBA00022833"/>
    </source>
</evidence>
<dbReference type="GO" id="GO:0043027">
    <property type="term" value="F:cysteine-type endopeptidase inhibitor activity involved in apoptotic process"/>
    <property type="evidence" value="ECO:0007669"/>
    <property type="project" value="TreeGrafter"/>
</dbReference>
<dbReference type="GO" id="GO:0061630">
    <property type="term" value="F:ubiquitin protein ligase activity"/>
    <property type="evidence" value="ECO:0007669"/>
    <property type="project" value="TreeGrafter"/>
</dbReference>
<dbReference type="InterPro" id="IPR001841">
    <property type="entry name" value="Znf_RING"/>
</dbReference>
<name>A0AAV8WN57_9CUCU</name>
<dbReference type="GO" id="GO:0043066">
    <property type="term" value="P:negative regulation of apoptotic process"/>
    <property type="evidence" value="ECO:0007669"/>
    <property type="project" value="TreeGrafter"/>
</dbReference>
<dbReference type="Gene3D" id="3.30.40.10">
    <property type="entry name" value="Zinc/RING finger domain, C3HC4 (zinc finger)"/>
    <property type="match status" value="1"/>
</dbReference>
<dbReference type="AlphaFoldDB" id="A0AAV8WN57"/>
<keyword evidence="6" id="KW-1185">Reference proteome</keyword>
<comment type="caution">
    <text evidence="5">The sequence shown here is derived from an EMBL/GenBank/DDBJ whole genome shotgun (WGS) entry which is preliminary data.</text>
</comment>